<organism evidence="7 8">
    <name type="scientific">Mikania micrantha</name>
    <name type="common">bitter vine</name>
    <dbReference type="NCBI Taxonomy" id="192012"/>
    <lineage>
        <taxon>Eukaryota</taxon>
        <taxon>Viridiplantae</taxon>
        <taxon>Streptophyta</taxon>
        <taxon>Embryophyta</taxon>
        <taxon>Tracheophyta</taxon>
        <taxon>Spermatophyta</taxon>
        <taxon>Magnoliopsida</taxon>
        <taxon>eudicotyledons</taxon>
        <taxon>Gunneridae</taxon>
        <taxon>Pentapetalae</taxon>
        <taxon>asterids</taxon>
        <taxon>campanulids</taxon>
        <taxon>Asterales</taxon>
        <taxon>Asteraceae</taxon>
        <taxon>Asteroideae</taxon>
        <taxon>Heliantheae alliance</taxon>
        <taxon>Eupatorieae</taxon>
        <taxon>Mikania</taxon>
    </lineage>
</organism>
<keyword evidence="1 4" id="KW-0349">Heme</keyword>
<dbReference type="GO" id="GO:0046872">
    <property type="term" value="F:metal ion binding"/>
    <property type="evidence" value="ECO:0007669"/>
    <property type="project" value="UniProtKB-KW"/>
</dbReference>
<evidence type="ECO:0000256" key="5">
    <source>
        <dbReference type="SAM" id="MobiDB-lite"/>
    </source>
</evidence>
<dbReference type="Proteomes" id="UP000326396">
    <property type="component" value="Unassembled WGS sequence"/>
</dbReference>
<dbReference type="EMBL" id="SZYD01000055">
    <property type="protein sequence ID" value="KAD2249700.1"/>
    <property type="molecule type" value="Genomic_DNA"/>
</dbReference>
<dbReference type="InterPro" id="IPR036909">
    <property type="entry name" value="Cyt_c-like_dom_sf"/>
</dbReference>
<keyword evidence="8" id="KW-1185">Reference proteome</keyword>
<name>A0A5N6LKA2_9ASTR</name>
<evidence type="ECO:0000256" key="1">
    <source>
        <dbReference type="ARBA" id="ARBA00022617"/>
    </source>
</evidence>
<reference evidence="7 8" key="1">
    <citation type="submission" date="2019-05" db="EMBL/GenBank/DDBJ databases">
        <title>Mikania micrantha, genome provides insights into the molecular mechanism of rapid growth.</title>
        <authorList>
            <person name="Liu B."/>
        </authorList>
    </citation>
    <scope>NUCLEOTIDE SEQUENCE [LARGE SCALE GENOMIC DNA]</scope>
    <source>
        <strain evidence="7">NLD-2019</strain>
        <tissue evidence="7">Leaf</tissue>
    </source>
</reference>
<gene>
    <name evidence="7" type="ORF">E3N88_41552</name>
</gene>
<accession>A0A5N6LKA2</accession>
<dbReference type="OrthoDB" id="1726442at2759"/>
<protein>
    <recommendedName>
        <fullName evidence="6">Cytochrome c domain-containing protein</fullName>
    </recommendedName>
</protein>
<feature type="compositionally biased region" description="Acidic residues" evidence="5">
    <location>
        <begin position="12"/>
        <end position="22"/>
    </location>
</feature>
<dbReference type="PROSITE" id="PS51007">
    <property type="entry name" value="CYTC"/>
    <property type="match status" value="1"/>
</dbReference>
<evidence type="ECO:0000256" key="2">
    <source>
        <dbReference type="ARBA" id="ARBA00022723"/>
    </source>
</evidence>
<feature type="region of interest" description="Disordered" evidence="5">
    <location>
        <begin position="1"/>
        <end position="42"/>
    </location>
</feature>
<evidence type="ECO:0000313" key="7">
    <source>
        <dbReference type="EMBL" id="KAD2249700.1"/>
    </source>
</evidence>
<evidence type="ECO:0000259" key="6">
    <source>
        <dbReference type="PROSITE" id="PS51007"/>
    </source>
</evidence>
<dbReference type="InterPro" id="IPR009056">
    <property type="entry name" value="Cyt_c-like_dom"/>
</dbReference>
<dbReference type="SUPFAM" id="SSF46626">
    <property type="entry name" value="Cytochrome c"/>
    <property type="match status" value="1"/>
</dbReference>
<evidence type="ECO:0000256" key="3">
    <source>
        <dbReference type="ARBA" id="ARBA00023004"/>
    </source>
</evidence>
<feature type="domain" description="Cytochrome c" evidence="6">
    <location>
        <begin position="38"/>
        <end position="77"/>
    </location>
</feature>
<keyword evidence="3 4" id="KW-0408">Iron</keyword>
<sequence length="77" mass="8910">MQRRDSKRQEDRVEDFDEEDDGRNDSDRRSYRGKAPAGNEKAGEKIFKTKCAQCHTVEKGAGHKQGIIVYFSYDIQI</sequence>
<dbReference type="GO" id="GO:0020037">
    <property type="term" value="F:heme binding"/>
    <property type="evidence" value="ECO:0007669"/>
    <property type="project" value="InterPro"/>
</dbReference>
<dbReference type="Gene3D" id="1.10.760.10">
    <property type="entry name" value="Cytochrome c-like domain"/>
    <property type="match status" value="1"/>
</dbReference>
<evidence type="ECO:0000256" key="4">
    <source>
        <dbReference type="PROSITE-ProRule" id="PRU00433"/>
    </source>
</evidence>
<dbReference type="AlphaFoldDB" id="A0A5N6LKA2"/>
<evidence type="ECO:0000313" key="8">
    <source>
        <dbReference type="Proteomes" id="UP000326396"/>
    </source>
</evidence>
<dbReference type="GO" id="GO:0009055">
    <property type="term" value="F:electron transfer activity"/>
    <property type="evidence" value="ECO:0007669"/>
    <property type="project" value="InterPro"/>
</dbReference>
<comment type="caution">
    <text evidence="7">The sequence shown here is derived from an EMBL/GenBank/DDBJ whole genome shotgun (WGS) entry which is preliminary data.</text>
</comment>
<proteinExistence type="predicted"/>
<keyword evidence="2 4" id="KW-0479">Metal-binding</keyword>